<feature type="transmembrane region" description="Helical" evidence="6">
    <location>
        <begin position="146"/>
        <end position="176"/>
    </location>
</feature>
<comment type="similarity">
    <text evidence="2">Belongs to the TMEM170 family.</text>
</comment>
<keyword evidence="5 6" id="KW-0472">Membrane</keyword>
<evidence type="ECO:0000256" key="5">
    <source>
        <dbReference type="ARBA" id="ARBA00023136"/>
    </source>
</evidence>
<name>A0AAD5V5L1_9APHY</name>
<reference evidence="7" key="1">
    <citation type="submission" date="2022-07" db="EMBL/GenBank/DDBJ databases">
        <title>Genome Sequence of Physisporinus lineatus.</title>
        <authorList>
            <person name="Buettner E."/>
        </authorList>
    </citation>
    <scope>NUCLEOTIDE SEQUENCE</scope>
    <source>
        <strain evidence="7">VT162</strain>
    </source>
</reference>
<evidence type="ECO:0000256" key="4">
    <source>
        <dbReference type="ARBA" id="ARBA00022989"/>
    </source>
</evidence>
<evidence type="ECO:0000256" key="2">
    <source>
        <dbReference type="ARBA" id="ARBA00006325"/>
    </source>
</evidence>
<dbReference type="GO" id="GO:0016020">
    <property type="term" value="C:membrane"/>
    <property type="evidence" value="ECO:0007669"/>
    <property type="project" value="UniProtKB-SubCell"/>
</dbReference>
<dbReference type="PANTHER" id="PTHR22779">
    <property type="entry name" value="SD17342P"/>
    <property type="match status" value="1"/>
</dbReference>
<sequence>MSTPPFPSLYNFAIEIIPIEHRGPISPGGEYLYHPHDIFRFTLYWTLIFYTPAFVLCGSYVLLNITFPPHRYNLKEQNQASSTYRSLSSSFQLQSATSSHPELHTTTSGIPLESLITGESHHPLSPRHARPHAPPRIRLNQRRSRVTFALIVLLTFLTFSVAGAVVGSAIVGYTLAGLFKAAHWTMSTWVPFFGGLSQALIGLLGSVVSFYSLRDHV</sequence>
<keyword evidence="8" id="KW-1185">Reference proteome</keyword>
<dbReference type="PANTHER" id="PTHR22779:SF6">
    <property type="entry name" value="SD17342P"/>
    <property type="match status" value="1"/>
</dbReference>
<organism evidence="7 8">
    <name type="scientific">Meripilus lineatus</name>
    <dbReference type="NCBI Taxonomy" id="2056292"/>
    <lineage>
        <taxon>Eukaryota</taxon>
        <taxon>Fungi</taxon>
        <taxon>Dikarya</taxon>
        <taxon>Basidiomycota</taxon>
        <taxon>Agaricomycotina</taxon>
        <taxon>Agaricomycetes</taxon>
        <taxon>Polyporales</taxon>
        <taxon>Meripilaceae</taxon>
        <taxon>Meripilus</taxon>
    </lineage>
</organism>
<accession>A0AAD5V5L1</accession>
<evidence type="ECO:0000313" key="8">
    <source>
        <dbReference type="Proteomes" id="UP001212997"/>
    </source>
</evidence>
<comment type="subcellular location">
    <subcellularLocation>
        <location evidence="1">Membrane</location>
        <topology evidence="1">Multi-pass membrane protein</topology>
    </subcellularLocation>
</comment>
<dbReference type="InterPro" id="IPR019334">
    <property type="entry name" value="TMEM170A/B/YPR153W-like"/>
</dbReference>
<dbReference type="EMBL" id="JANAWD010000113">
    <property type="protein sequence ID" value="KAJ3486694.1"/>
    <property type="molecule type" value="Genomic_DNA"/>
</dbReference>
<evidence type="ECO:0000313" key="7">
    <source>
        <dbReference type="EMBL" id="KAJ3486694.1"/>
    </source>
</evidence>
<gene>
    <name evidence="7" type="ORF">NLI96_g4050</name>
</gene>
<protein>
    <recommendedName>
        <fullName evidence="9">Integral membrane protein</fullName>
    </recommendedName>
</protein>
<dbReference type="Proteomes" id="UP001212997">
    <property type="component" value="Unassembled WGS sequence"/>
</dbReference>
<keyword evidence="3 6" id="KW-0812">Transmembrane</keyword>
<dbReference type="AlphaFoldDB" id="A0AAD5V5L1"/>
<comment type="caution">
    <text evidence="7">The sequence shown here is derived from an EMBL/GenBank/DDBJ whole genome shotgun (WGS) entry which is preliminary data.</text>
</comment>
<evidence type="ECO:0000256" key="1">
    <source>
        <dbReference type="ARBA" id="ARBA00004141"/>
    </source>
</evidence>
<proteinExistence type="inferred from homology"/>
<feature type="transmembrane region" description="Helical" evidence="6">
    <location>
        <begin position="188"/>
        <end position="213"/>
    </location>
</feature>
<evidence type="ECO:0008006" key="9">
    <source>
        <dbReference type="Google" id="ProtNLM"/>
    </source>
</evidence>
<evidence type="ECO:0000256" key="3">
    <source>
        <dbReference type="ARBA" id="ARBA00022692"/>
    </source>
</evidence>
<keyword evidence="4 6" id="KW-1133">Transmembrane helix</keyword>
<evidence type="ECO:0000256" key="6">
    <source>
        <dbReference type="SAM" id="Phobius"/>
    </source>
</evidence>
<feature type="transmembrane region" description="Helical" evidence="6">
    <location>
        <begin position="43"/>
        <end position="63"/>
    </location>
</feature>